<name>A0A1J4PY03_9ACTN</name>
<dbReference type="AlphaFoldDB" id="A0A1J4PY03"/>
<dbReference type="RefSeq" id="WP_046423097.1">
    <property type="nucleotide sequence ID" value="NZ_LBDA02000049.1"/>
</dbReference>
<keyword evidence="3" id="KW-1185">Reference proteome</keyword>
<dbReference type="EMBL" id="LBDA02000049">
    <property type="protein sequence ID" value="OIK25641.1"/>
    <property type="molecule type" value="Genomic_DNA"/>
</dbReference>
<keyword evidence="1" id="KW-0812">Transmembrane</keyword>
<protein>
    <submittedName>
        <fullName evidence="2">Oxidoreductase</fullName>
    </submittedName>
</protein>
<feature type="transmembrane region" description="Helical" evidence="1">
    <location>
        <begin position="498"/>
        <end position="522"/>
    </location>
</feature>
<accession>A0A1J4PY03</accession>
<sequence>MTEGTGFAAGDLPDDLTAAEAGMWQAFRNGSVYDLGSGDSVVDDPHGGHPWGPERSVRARIVAWLLLDGPPALAGRVSALKLAGVRVTGALDLAGGTVRPYTELSDCRFDEQVLVPEARFSTLRLVNCSVPRLEAARVHTEGDLHLPRCRFQNGVRLTDAHIGTDLLLNQAIVYRDRSGRSISADGLNVGQDLQAELLESHGELRLRGAQTGGSLSLRGARLSNPYARLALNAPQLSVERTLYLTPAGVGNPLLSGTTPARGTRIQRFECQGGLRLDDGRFGDAVDLERSRFTLTDDQELSLRRVHAPELRFLGDGPQRGKVVLSGAQIMNLVDRAGAWPGAGRLHMGGFAYENLVPQGPFPLTRRLDWVAAATAEYAPEPYERLASVLREAGEDEDAREVLLAKQRRRRETLPLAGKLWGYVQDLTVAYGYRPGRAAVWMAVLWAAGTLTFAHAAHPPTNHGEHPYWSPALFTLDLLLPVIDLGQVGEWQLRGPWQWLSAVMILLGWILATTVAAGATRLLRRG</sequence>
<proteinExistence type="predicted"/>
<organism evidence="2 3">
    <name type="scientific">Streptomyces malaysiense</name>
    <dbReference type="NCBI Taxonomy" id="1428626"/>
    <lineage>
        <taxon>Bacteria</taxon>
        <taxon>Bacillati</taxon>
        <taxon>Actinomycetota</taxon>
        <taxon>Actinomycetes</taxon>
        <taxon>Kitasatosporales</taxon>
        <taxon>Streptomycetaceae</taxon>
        <taxon>Streptomyces</taxon>
    </lineage>
</organism>
<comment type="caution">
    <text evidence="2">The sequence shown here is derived from an EMBL/GenBank/DDBJ whole genome shotgun (WGS) entry which is preliminary data.</text>
</comment>
<reference evidence="2" key="1">
    <citation type="submission" date="2016-10" db="EMBL/GenBank/DDBJ databases">
        <title>Genome sequence of Streptomyces malaysiense MUSC 136.</title>
        <authorList>
            <person name="Lee L.-H."/>
            <person name="Ser H.-L."/>
        </authorList>
    </citation>
    <scope>NUCLEOTIDE SEQUENCE [LARGE SCALE GENOMIC DNA]</scope>
    <source>
        <strain evidence="2">MUSC 136</strain>
    </source>
</reference>
<dbReference type="Proteomes" id="UP000034838">
    <property type="component" value="Unassembled WGS sequence"/>
</dbReference>
<gene>
    <name evidence="2" type="ORF">VT52_020500</name>
</gene>
<evidence type="ECO:0000313" key="3">
    <source>
        <dbReference type="Proteomes" id="UP000034838"/>
    </source>
</evidence>
<dbReference type="OrthoDB" id="5194370at2"/>
<keyword evidence="1" id="KW-1133">Transmembrane helix</keyword>
<keyword evidence="1" id="KW-0472">Membrane</keyword>
<evidence type="ECO:0000313" key="2">
    <source>
        <dbReference type="EMBL" id="OIK25641.1"/>
    </source>
</evidence>
<evidence type="ECO:0000256" key="1">
    <source>
        <dbReference type="SAM" id="Phobius"/>
    </source>
</evidence>